<evidence type="ECO:0008006" key="2">
    <source>
        <dbReference type="Google" id="ProtNLM"/>
    </source>
</evidence>
<dbReference type="SUPFAM" id="SSF56300">
    <property type="entry name" value="Metallo-dependent phosphatases"/>
    <property type="match status" value="1"/>
</dbReference>
<sequence>MTMDVIPGNHDVFHKNTNELCSLKELLGYYTKNINIIMKPSTLNYDGLDIHLLPWINSQNYKHSMEFVKKNKGILLAHLELSNFEMMRGIKQPMNSGMSADPFKHFDLVLSGHYHASSQQDNIRYLGSQMEFTWADAGDQKYF</sequence>
<feature type="non-terminal residue" evidence="1">
    <location>
        <position position="143"/>
    </location>
</feature>
<dbReference type="EMBL" id="UINC01047071">
    <property type="protein sequence ID" value="SVB55870.1"/>
    <property type="molecule type" value="Genomic_DNA"/>
</dbReference>
<organism evidence="1">
    <name type="scientific">marine metagenome</name>
    <dbReference type="NCBI Taxonomy" id="408172"/>
    <lineage>
        <taxon>unclassified sequences</taxon>
        <taxon>metagenomes</taxon>
        <taxon>ecological metagenomes</taxon>
    </lineage>
</organism>
<evidence type="ECO:0000313" key="1">
    <source>
        <dbReference type="EMBL" id="SVB55870.1"/>
    </source>
</evidence>
<gene>
    <name evidence="1" type="ORF">METZ01_LOCUS208724</name>
</gene>
<dbReference type="AlphaFoldDB" id="A0A382EYR7"/>
<dbReference type="InterPro" id="IPR029052">
    <property type="entry name" value="Metallo-depent_PP-like"/>
</dbReference>
<proteinExistence type="predicted"/>
<name>A0A382EYR7_9ZZZZ</name>
<dbReference type="Gene3D" id="3.60.21.10">
    <property type="match status" value="1"/>
</dbReference>
<protein>
    <recommendedName>
        <fullName evidence="2">Calcineurin-like phosphoesterase domain-containing protein</fullName>
    </recommendedName>
</protein>
<reference evidence="1" key="1">
    <citation type="submission" date="2018-05" db="EMBL/GenBank/DDBJ databases">
        <authorList>
            <person name="Lanie J.A."/>
            <person name="Ng W.-L."/>
            <person name="Kazmierczak K.M."/>
            <person name="Andrzejewski T.M."/>
            <person name="Davidsen T.M."/>
            <person name="Wayne K.J."/>
            <person name="Tettelin H."/>
            <person name="Glass J.I."/>
            <person name="Rusch D."/>
            <person name="Podicherti R."/>
            <person name="Tsui H.-C.T."/>
            <person name="Winkler M.E."/>
        </authorList>
    </citation>
    <scope>NUCLEOTIDE SEQUENCE</scope>
</reference>
<accession>A0A382EYR7</accession>